<comment type="caution">
    <text evidence="1">The sequence shown here is derived from an EMBL/GenBank/DDBJ whole genome shotgun (WGS) entry which is preliminary data.</text>
</comment>
<dbReference type="Gene3D" id="3.30.2020.10">
    <property type="entry name" value="NE0471-like N-terminal domain"/>
    <property type="match status" value="1"/>
</dbReference>
<proteinExistence type="predicted"/>
<organism evidence="1 2">
    <name type="scientific">Clostridium butyricum</name>
    <dbReference type="NCBI Taxonomy" id="1492"/>
    <lineage>
        <taxon>Bacteria</taxon>
        <taxon>Bacillati</taxon>
        <taxon>Bacillota</taxon>
        <taxon>Clostridia</taxon>
        <taxon>Eubacteriales</taxon>
        <taxon>Clostridiaceae</taxon>
        <taxon>Clostridium</taxon>
    </lineage>
</organism>
<evidence type="ECO:0008006" key="3">
    <source>
        <dbReference type="Google" id="ProtNLM"/>
    </source>
</evidence>
<sequence>MSDIINKGELLSIISVDPLDNYMLLIEFSNHEKRLFDVKSLFDKAVYKPLKDKNLFNKVHIIYNYTIAWNDDIDMCPDSLYRDSIPYVN</sequence>
<dbReference type="AlphaFoldDB" id="A0A512TPP1"/>
<dbReference type="EMBL" id="BKBC01000044">
    <property type="protein sequence ID" value="GEQ22242.1"/>
    <property type="molecule type" value="Genomic_DNA"/>
</dbReference>
<dbReference type="InterPro" id="IPR018841">
    <property type="entry name" value="DUF2442"/>
</dbReference>
<evidence type="ECO:0000313" key="1">
    <source>
        <dbReference type="EMBL" id="GEQ22242.1"/>
    </source>
</evidence>
<dbReference type="RefSeq" id="WP_058371753.1">
    <property type="nucleotide sequence ID" value="NZ_BKBC01000044.1"/>
</dbReference>
<protein>
    <recommendedName>
        <fullName evidence="3">DUF2442 domain-containing protein</fullName>
    </recommendedName>
</protein>
<dbReference type="InterPro" id="IPR036782">
    <property type="entry name" value="NE0471-like_N"/>
</dbReference>
<dbReference type="SUPFAM" id="SSF143880">
    <property type="entry name" value="NE0471 N-terminal domain-like"/>
    <property type="match status" value="1"/>
</dbReference>
<reference evidence="1 2" key="1">
    <citation type="submission" date="2019-07" db="EMBL/GenBank/DDBJ databases">
        <title>Whole genome shotgun sequence of Clostridium butyricum NBRC 3858.</title>
        <authorList>
            <person name="Hosoyama A."/>
            <person name="Uohara A."/>
            <person name="Ohji S."/>
            <person name="Ichikawa N."/>
        </authorList>
    </citation>
    <scope>NUCLEOTIDE SEQUENCE [LARGE SCALE GENOMIC DNA]</scope>
    <source>
        <strain evidence="1 2">NBRC 3858</strain>
    </source>
</reference>
<evidence type="ECO:0000313" key="2">
    <source>
        <dbReference type="Proteomes" id="UP000321089"/>
    </source>
</evidence>
<dbReference type="Pfam" id="PF10387">
    <property type="entry name" value="DUF2442"/>
    <property type="match status" value="1"/>
</dbReference>
<accession>A0A512TPP1</accession>
<gene>
    <name evidence="1" type="ORF">CBU02nite_27480</name>
</gene>
<dbReference type="Proteomes" id="UP000321089">
    <property type="component" value="Unassembled WGS sequence"/>
</dbReference>
<name>A0A512TPP1_CLOBU</name>